<proteinExistence type="predicted"/>
<evidence type="ECO:0000313" key="6">
    <source>
        <dbReference type="EMBL" id="GAA1625429.1"/>
    </source>
</evidence>
<gene>
    <name evidence="6" type="ORF">GCM10009733_022700</name>
</gene>
<dbReference type="InterPro" id="IPR007343">
    <property type="entry name" value="Uncharacterised_pept_Zn_put"/>
</dbReference>
<dbReference type="EMBL" id="BAAAMU010000012">
    <property type="protein sequence ID" value="GAA1625429.1"/>
    <property type="molecule type" value="Genomic_DNA"/>
</dbReference>
<feature type="signal peptide" evidence="5">
    <location>
        <begin position="1"/>
        <end position="26"/>
    </location>
</feature>
<organism evidence="6 7">
    <name type="scientific">Nonomuraea maheshkhaliensis</name>
    <dbReference type="NCBI Taxonomy" id="419590"/>
    <lineage>
        <taxon>Bacteria</taxon>
        <taxon>Bacillati</taxon>
        <taxon>Actinomycetota</taxon>
        <taxon>Actinomycetes</taxon>
        <taxon>Streptosporangiales</taxon>
        <taxon>Streptosporangiaceae</taxon>
        <taxon>Nonomuraea</taxon>
    </lineage>
</organism>
<keyword evidence="7" id="KW-1185">Reference proteome</keyword>
<protein>
    <recommendedName>
        <fullName evidence="8">Metalloprotease</fullName>
    </recommendedName>
</protein>
<reference evidence="7" key="1">
    <citation type="journal article" date="2019" name="Int. J. Syst. Evol. Microbiol.">
        <title>The Global Catalogue of Microorganisms (GCM) 10K type strain sequencing project: providing services to taxonomists for standard genome sequencing and annotation.</title>
        <authorList>
            <consortium name="The Broad Institute Genomics Platform"/>
            <consortium name="The Broad Institute Genome Sequencing Center for Infectious Disease"/>
            <person name="Wu L."/>
            <person name="Ma J."/>
        </authorList>
    </citation>
    <scope>NUCLEOTIDE SEQUENCE [LARGE SCALE GENOMIC DNA]</scope>
    <source>
        <strain evidence="7">JCM 13929</strain>
    </source>
</reference>
<evidence type="ECO:0000313" key="7">
    <source>
        <dbReference type="Proteomes" id="UP001500064"/>
    </source>
</evidence>
<keyword evidence="4" id="KW-0472">Membrane</keyword>
<name>A0ABP4QX80_9ACTN</name>
<comment type="caution">
    <text evidence="6">The sequence shown here is derived from an EMBL/GenBank/DDBJ whole genome shotgun (WGS) entry which is preliminary data.</text>
</comment>
<evidence type="ECO:0000256" key="1">
    <source>
        <dbReference type="ARBA" id="ARBA00004167"/>
    </source>
</evidence>
<feature type="chain" id="PRO_5046655417" description="Metalloprotease" evidence="5">
    <location>
        <begin position="27"/>
        <end position="259"/>
    </location>
</feature>
<dbReference type="Pfam" id="PF04228">
    <property type="entry name" value="Zn_peptidase"/>
    <property type="match status" value="1"/>
</dbReference>
<dbReference type="PANTHER" id="PTHR30168:SF0">
    <property type="entry name" value="INNER MEMBRANE PROTEIN"/>
    <property type="match status" value="1"/>
</dbReference>
<evidence type="ECO:0000256" key="5">
    <source>
        <dbReference type="SAM" id="SignalP"/>
    </source>
</evidence>
<evidence type="ECO:0000256" key="3">
    <source>
        <dbReference type="ARBA" id="ARBA00022989"/>
    </source>
</evidence>
<accession>A0ABP4QX80</accession>
<keyword evidence="2" id="KW-0812">Transmembrane</keyword>
<evidence type="ECO:0008006" key="8">
    <source>
        <dbReference type="Google" id="ProtNLM"/>
    </source>
</evidence>
<dbReference type="Proteomes" id="UP001500064">
    <property type="component" value="Unassembled WGS sequence"/>
</dbReference>
<keyword evidence="3" id="KW-1133">Transmembrane helix</keyword>
<sequence>MRLTSLIAASAIICLVLSGIARPASAYPINDQILTANTLYRTGKLPQDKCPERAIEPNDIAAAKRYLTAVVTCLNRSWGAHFKQAGLPFAEAKIGFIAKPRKYCGVPWGEAVARYCGAERRLLVQLKRSILDDPSDLFLFALAAHEYGHHVQNLTGIRDAFDRHAYRNKSELDQQSRRKELQAECLGGVFIGSVWDSLRGRGKDDWKILVKLARLSGDEGFRVRSHGKGRNIASWLDKGFRARSPQACNTWTASSSSVS</sequence>
<dbReference type="PANTHER" id="PTHR30168">
    <property type="entry name" value="PUTATIVE MEMBRANE PROTEIN YPFJ"/>
    <property type="match status" value="1"/>
</dbReference>
<keyword evidence="5" id="KW-0732">Signal</keyword>
<evidence type="ECO:0000256" key="2">
    <source>
        <dbReference type="ARBA" id="ARBA00022692"/>
    </source>
</evidence>
<evidence type="ECO:0000256" key="4">
    <source>
        <dbReference type="ARBA" id="ARBA00023136"/>
    </source>
</evidence>
<dbReference type="RefSeq" id="WP_346103825.1">
    <property type="nucleotide sequence ID" value="NZ_BAAAMU010000012.1"/>
</dbReference>
<comment type="subcellular location">
    <subcellularLocation>
        <location evidence="1">Membrane</location>
        <topology evidence="1">Single-pass membrane protein</topology>
    </subcellularLocation>
</comment>